<proteinExistence type="predicted"/>
<gene>
    <name evidence="1" type="ORF">CEPIT_LOCUS40993</name>
</gene>
<keyword evidence="2" id="KW-1185">Reference proteome</keyword>
<comment type="caution">
    <text evidence="1">The sequence shown here is derived from an EMBL/GenBank/DDBJ whole genome shotgun (WGS) entry which is preliminary data.</text>
</comment>
<evidence type="ECO:0000313" key="1">
    <source>
        <dbReference type="EMBL" id="CAH9143850.1"/>
    </source>
</evidence>
<sequence length="8" mass="926">MPTSTHPR</sequence>
<protein>
    <submittedName>
        <fullName evidence="1">Uncharacterized protein</fullName>
    </submittedName>
</protein>
<evidence type="ECO:0000313" key="2">
    <source>
        <dbReference type="Proteomes" id="UP001152523"/>
    </source>
</evidence>
<dbReference type="EMBL" id="CAMAPF010001057">
    <property type="protein sequence ID" value="CAH9143850.1"/>
    <property type="molecule type" value="Genomic_DNA"/>
</dbReference>
<name>A0AAV0G7E3_9ASTE</name>
<accession>A0AAV0G7E3</accession>
<dbReference type="Proteomes" id="UP001152523">
    <property type="component" value="Unassembled WGS sequence"/>
</dbReference>
<organism evidence="1 2">
    <name type="scientific">Cuscuta epithymum</name>
    <dbReference type="NCBI Taxonomy" id="186058"/>
    <lineage>
        <taxon>Eukaryota</taxon>
        <taxon>Viridiplantae</taxon>
        <taxon>Streptophyta</taxon>
        <taxon>Embryophyta</taxon>
        <taxon>Tracheophyta</taxon>
        <taxon>Spermatophyta</taxon>
        <taxon>Magnoliopsida</taxon>
        <taxon>eudicotyledons</taxon>
        <taxon>Gunneridae</taxon>
        <taxon>Pentapetalae</taxon>
        <taxon>asterids</taxon>
        <taxon>lamiids</taxon>
        <taxon>Solanales</taxon>
        <taxon>Convolvulaceae</taxon>
        <taxon>Cuscuteae</taxon>
        <taxon>Cuscuta</taxon>
        <taxon>Cuscuta subgen. Cuscuta</taxon>
    </lineage>
</organism>
<reference evidence="1" key="1">
    <citation type="submission" date="2022-07" db="EMBL/GenBank/DDBJ databases">
        <authorList>
            <person name="Macas J."/>
            <person name="Novak P."/>
            <person name="Neumann P."/>
        </authorList>
    </citation>
    <scope>NUCLEOTIDE SEQUENCE</scope>
</reference>